<sequence length="240" mass="26996">IQQIKKLWIGIKEKLEEDGIEDEDDALLFHTDTRSHDDHNLPNNFYRLYTPLVNATTRIHATNDKHASPKNCYCIIPVFLNLSVSSSIRIIEIIIDYITNEIVYSLVQGIFKKHAYSPVSFLSLFPSAPTILKEGSVSATIVKIIALNSELLNGSVVQPTKMSHSHLCGESSRPKVFGMKNAMKLSVAKSCETKQVDAVLKNFVMGVATAEKKLLIYQKPTLHNFRFINLQHIVDPFTKS</sequence>
<proteinExistence type="predicted"/>
<name>A0A5J4TX04_9EUKA</name>
<dbReference type="EMBL" id="SNRW01023426">
    <property type="protein sequence ID" value="KAA6363016.1"/>
    <property type="molecule type" value="Genomic_DNA"/>
</dbReference>
<dbReference type="AlphaFoldDB" id="A0A5J4TX04"/>
<organism evidence="1 2">
    <name type="scientific">Streblomastix strix</name>
    <dbReference type="NCBI Taxonomy" id="222440"/>
    <lineage>
        <taxon>Eukaryota</taxon>
        <taxon>Metamonada</taxon>
        <taxon>Preaxostyla</taxon>
        <taxon>Oxymonadida</taxon>
        <taxon>Streblomastigidae</taxon>
        <taxon>Streblomastix</taxon>
    </lineage>
</organism>
<protein>
    <submittedName>
        <fullName evidence="1">Uncharacterized protein</fullName>
    </submittedName>
</protein>
<reference evidence="1 2" key="1">
    <citation type="submission" date="2019-03" db="EMBL/GenBank/DDBJ databases">
        <title>Single cell metagenomics reveals metabolic interactions within the superorganism composed of flagellate Streblomastix strix and complex community of Bacteroidetes bacteria on its surface.</title>
        <authorList>
            <person name="Treitli S.C."/>
            <person name="Kolisko M."/>
            <person name="Husnik F."/>
            <person name="Keeling P."/>
            <person name="Hampl V."/>
        </authorList>
    </citation>
    <scope>NUCLEOTIDE SEQUENCE [LARGE SCALE GENOMIC DNA]</scope>
    <source>
        <strain evidence="1">ST1C</strain>
    </source>
</reference>
<evidence type="ECO:0000313" key="1">
    <source>
        <dbReference type="EMBL" id="KAA6363016.1"/>
    </source>
</evidence>
<evidence type="ECO:0000313" key="2">
    <source>
        <dbReference type="Proteomes" id="UP000324800"/>
    </source>
</evidence>
<accession>A0A5J4TX04</accession>
<comment type="caution">
    <text evidence="1">The sequence shown here is derived from an EMBL/GenBank/DDBJ whole genome shotgun (WGS) entry which is preliminary data.</text>
</comment>
<gene>
    <name evidence="1" type="ORF">EZS28_041457</name>
</gene>
<feature type="non-terminal residue" evidence="1">
    <location>
        <position position="1"/>
    </location>
</feature>
<dbReference type="Proteomes" id="UP000324800">
    <property type="component" value="Unassembled WGS sequence"/>
</dbReference>